<dbReference type="EC" id="2.7.11.1" evidence="1"/>
<keyword evidence="5 10" id="KW-0418">Kinase</keyword>
<evidence type="ECO:0000256" key="6">
    <source>
        <dbReference type="ARBA" id="ARBA00022840"/>
    </source>
</evidence>
<dbReference type="InterPro" id="IPR008271">
    <property type="entry name" value="Ser/Thr_kinase_AS"/>
</dbReference>
<keyword evidence="11" id="KW-1185">Reference proteome</keyword>
<evidence type="ECO:0000256" key="3">
    <source>
        <dbReference type="ARBA" id="ARBA00022679"/>
    </source>
</evidence>
<dbReference type="Gene3D" id="3.30.200.20">
    <property type="entry name" value="Phosphorylase Kinase, domain 1"/>
    <property type="match status" value="1"/>
</dbReference>
<dbReference type="InterPro" id="IPR000719">
    <property type="entry name" value="Prot_kinase_dom"/>
</dbReference>
<dbReference type="Gene3D" id="1.10.510.10">
    <property type="entry name" value="Transferase(Phosphotransferase) domain 1"/>
    <property type="match status" value="1"/>
</dbReference>
<evidence type="ECO:0000313" key="11">
    <source>
        <dbReference type="Proteomes" id="UP000460272"/>
    </source>
</evidence>
<dbReference type="PANTHER" id="PTHR43289">
    <property type="entry name" value="MITOGEN-ACTIVATED PROTEIN KINASE KINASE KINASE 20-RELATED"/>
    <property type="match status" value="1"/>
</dbReference>
<dbReference type="Proteomes" id="UP000460272">
    <property type="component" value="Unassembled WGS sequence"/>
</dbReference>
<dbReference type="RefSeq" id="WP_145860961.1">
    <property type="nucleotide sequence ID" value="NZ_RPFW01000009.1"/>
</dbReference>
<comment type="caution">
    <text evidence="10">The sequence shown here is derived from an EMBL/GenBank/DDBJ whole genome shotgun (WGS) entry which is preliminary data.</text>
</comment>
<evidence type="ECO:0000256" key="5">
    <source>
        <dbReference type="ARBA" id="ARBA00022777"/>
    </source>
</evidence>
<protein>
    <recommendedName>
        <fullName evidence="1">non-specific serine/threonine protein kinase</fullName>
        <ecNumber evidence="1">2.7.11.1</ecNumber>
    </recommendedName>
</protein>
<evidence type="ECO:0000256" key="1">
    <source>
        <dbReference type="ARBA" id="ARBA00012513"/>
    </source>
</evidence>
<dbReference type="GO" id="GO:0004674">
    <property type="term" value="F:protein serine/threonine kinase activity"/>
    <property type="evidence" value="ECO:0007669"/>
    <property type="project" value="UniProtKB-KW"/>
</dbReference>
<keyword evidence="3" id="KW-0808">Transferase</keyword>
<reference evidence="10 11" key="1">
    <citation type="submission" date="2018-11" db="EMBL/GenBank/DDBJ databases">
        <title>Trebonia kvetii gen.nov., sp.nov., a novel acidophilic actinobacterium, and proposal of the new actinobacterial family Treboniaceae fam. nov.</title>
        <authorList>
            <person name="Rapoport D."/>
            <person name="Sagova-Mareckova M."/>
            <person name="Sedlacek I."/>
            <person name="Provaznik J."/>
            <person name="Kralova S."/>
            <person name="Pavlinic D."/>
            <person name="Benes V."/>
            <person name="Kopecky J."/>
        </authorList>
    </citation>
    <scope>NUCLEOTIDE SEQUENCE [LARGE SCALE GENOMIC DNA]</scope>
    <source>
        <strain evidence="10 11">15Tr583</strain>
    </source>
</reference>
<dbReference type="SMART" id="SM00220">
    <property type="entry name" value="S_TKc"/>
    <property type="match status" value="1"/>
</dbReference>
<dbReference type="SUPFAM" id="SSF56112">
    <property type="entry name" value="Protein kinase-like (PK-like)"/>
    <property type="match status" value="1"/>
</dbReference>
<feature type="region of interest" description="Disordered" evidence="7">
    <location>
        <begin position="407"/>
        <end position="516"/>
    </location>
</feature>
<dbReference type="CDD" id="cd14014">
    <property type="entry name" value="STKc_PknB_like"/>
    <property type="match status" value="1"/>
</dbReference>
<keyword evidence="8" id="KW-0812">Transmembrane</keyword>
<dbReference type="OrthoDB" id="9762169at2"/>
<keyword evidence="6" id="KW-0067">ATP-binding</keyword>
<gene>
    <name evidence="10" type="ORF">EAS64_37185</name>
</gene>
<dbReference type="GO" id="GO:0005524">
    <property type="term" value="F:ATP binding"/>
    <property type="evidence" value="ECO:0007669"/>
    <property type="project" value="UniProtKB-KW"/>
</dbReference>
<keyword evidence="2 10" id="KW-0723">Serine/threonine-protein kinase</keyword>
<feature type="compositionally biased region" description="Low complexity" evidence="7">
    <location>
        <begin position="485"/>
        <end position="516"/>
    </location>
</feature>
<evidence type="ECO:0000256" key="2">
    <source>
        <dbReference type="ARBA" id="ARBA00022527"/>
    </source>
</evidence>
<dbReference type="PROSITE" id="PS50011">
    <property type="entry name" value="PROTEIN_KINASE_DOM"/>
    <property type="match status" value="1"/>
</dbReference>
<organism evidence="10 11">
    <name type="scientific">Trebonia kvetii</name>
    <dbReference type="NCBI Taxonomy" id="2480626"/>
    <lineage>
        <taxon>Bacteria</taxon>
        <taxon>Bacillati</taxon>
        <taxon>Actinomycetota</taxon>
        <taxon>Actinomycetes</taxon>
        <taxon>Streptosporangiales</taxon>
        <taxon>Treboniaceae</taxon>
        <taxon>Trebonia</taxon>
    </lineage>
</organism>
<feature type="transmembrane region" description="Helical" evidence="8">
    <location>
        <begin position="379"/>
        <end position="403"/>
    </location>
</feature>
<sequence length="524" mass="52739">MVVTGSGLIFDDRYRLDEQIAAGGVGQVWRATDLLLERPVAVKVLRPEYADHPDTLERFRKEARHAGALSHPRVAQVYDFGHAGPSGSPYLVMEFVDGPSLADLLLDGPADAVFALDVVAQAADGLSAAHRAGLVHRDVKPGNILIGPEGRVKVTDFGIAHAVGQTPVTDPALVMGTSQYLAPERIAGGPGTPASDLYSLGIVLHECLTGMPPYDGTPAEVMASHLYLPLPPLPANVPPELDALVAGLTAKDPGRRLRDARELAGLASRLRDSIAEGNALVSGPTGPRLYEPGPAAPASWNRGEPVVWDLGTPVAASGGQTAVTIASAGGLHGHTALAGERTTPPFPPDPTGGLLLDGAADPAGSDVDAVARRRQRRAAAILGAGVILLAIAGLTGLLVSGVLGAPGAKRPPASPAVGTASAAHRTAPARGSRSASAPGGVIAPSATTSGTPSGRAKHGKGGKSASPSPSATARPSGSPTPSPSSPGTHSTSPPDTPSASGTPSTSPSAVPSASRSNCILGICL</sequence>
<dbReference type="EMBL" id="RPFW01000009">
    <property type="protein sequence ID" value="TVZ00282.1"/>
    <property type="molecule type" value="Genomic_DNA"/>
</dbReference>
<keyword evidence="4" id="KW-0547">Nucleotide-binding</keyword>
<feature type="compositionally biased region" description="Low complexity" evidence="7">
    <location>
        <begin position="463"/>
        <end position="477"/>
    </location>
</feature>
<dbReference type="InterPro" id="IPR011009">
    <property type="entry name" value="Kinase-like_dom_sf"/>
</dbReference>
<keyword evidence="8" id="KW-0472">Membrane</keyword>
<feature type="compositionally biased region" description="Low complexity" evidence="7">
    <location>
        <begin position="428"/>
        <end position="440"/>
    </location>
</feature>
<evidence type="ECO:0000256" key="7">
    <source>
        <dbReference type="SAM" id="MobiDB-lite"/>
    </source>
</evidence>
<dbReference type="AlphaFoldDB" id="A0A6P2BMT6"/>
<evidence type="ECO:0000313" key="10">
    <source>
        <dbReference type="EMBL" id="TVZ00282.1"/>
    </source>
</evidence>
<keyword evidence="8" id="KW-1133">Transmembrane helix</keyword>
<accession>A0A6P2BMT6</accession>
<evidence type="ECO:0000256" key="8">
    <source>
        <dbReference type="SAM" id="Phobius"/>
    </source>
</evidence>
<dbReference type="Pfam" id="PF00069">
    <property type="entry name" value="Pkinase"/>
    <property type="match status" value="1"/>
</dbReference>
<evidence type="ECO:0000256" key="4">
    <source>
        <dbReference type="ARBA" id="ARBA00022741"/>
    </source>
</evidence>
<feature type="domain" description="Protein kinase" evidence="9">
    <location>
        <begin position="14"/>
        <end position="270"/>
    </location>
</feature>
<evidence type="ECO:0000259" key="9">
    <source>
        <dbReference type="PROSITE" id="PS50011"/>
    </source>
</evidence>
<proteinExistence type="predicted"/>
<name>A0A6P2BMT6_9ACTN</name>
<dbReference type="PANTHER" id="PTHR43289:SF6">
    <property type="entry name" value="SERINE_THREONINE-PROTEIN KINASE NEKL-3"/>
    <property type="match status" value="1"/>
</dbReference>
<dbReference type="PROSITE" id="PS00108">
    <property type="entry name" value="PROTEIN_KINASE_ST"/>
    <property type="match status" value="1"/>
</dbReference>